<dbReference type="Pfam" id="PF00593">
    <property type="entry name" value="TonB_dep_Rec_b-barrel"/>
    <property type="match status" value="1"/>
</dbReference>
<organism evidence="19 20">
    <name type="scientific">Aquabacterium soli</name>
    <dbReference type="NCBI Taxonomy" id="2493092"/>
    <lineage>
        <taxon>Bacteria</taxon>
        <taxon>Pseudomonadati</taxon>
        <taxon>Pseudomonadota</taxon>
        <taxon>Betaproteobacteria</taxon>
        <taxon>Burkholderiales</taxon>
        <taxon>Aquabacterium</taxon>
    </lineage>
</organism>
<dbReference type="CDD" id="cd01347">
    <property type="entry name" value="ligand_gated_channel"/>
    <property type="match status" value="1"/>
</dbReference>
<dbReference type="AlphaFoldDB" id="A0A3R8S167"/>
<keyword evidence="10 15" id="KW-0798">TonB box</keyword>
<dbReference type="InterPro" id="IPR000531">
    <property type="entry name" value="Beta-barrel_TonB"/>
</dbReference>
<evidence type="ECO:0000256" key="14">
    <source>
        <dbReference type="PROSITE-ProRule" id="PRU01360"/>
    </source>
</evidence>
<feature type="chain" id="PRO_5018590328" evidence="16">
    <location>
        <begin position="27"/>
        <end position="723"/>
    </location>
</feature>
<keyword evidence="13 14" id="KW-0998">Cell outer membrane</keyword>
<evidence type="ECO:0000313" key="19">
    <source>
        <dbReference type="EMBL" id="RRS02981.1"/>
    </source>
</evidence>
<keyword evidence="11 14" id="KW-0472">Membrane</keyword>
<evidence type="ECO:0000256" key="5">
    <source>
        <dbReference type="ARBA" id="ARBA00022496"/>
    </source>
</evidence>
<dbReference type="NCBIfam" id="TIGR01783">
    <property type="entry name" value="TonB-siderophor"/>
    <property type="match status" value="1"/>
</dbReference>
<comment type="subcellular location">
    <subcellularLocation>
        <location evidence="1 14">Cell outer membrane</location>
        <topology evidence="1 14">Multi-pass membrane protein</topology>
    </subcellularLocation>
</comment>
<accession>A0A3R8S167</accession>
<evidence type="ECO:0000256" key="16">
    <source>
        <dbReference type="SAM" id="SignalP"/>
    </source>
</evidence>
<evidence type="ECO:0000256" key="1">
    <source>
        <dbReference type="ARBA" id="ARBA00004571"/>
    </source>
</evidence>
<evidence type="ECO:0000313" key="20">
    <source>
        <dbReference type="Proteomes" id="UP000269265"/>
    </source>
</evidence>
<evidence type="ECO:0000256" key="3">
    <source>
        <dbReference type="ARBA" id="ARBA00022448"/>
    </source>
</evidence>
<evidence type="ECO:0000256" key="11">
    <source>
        <dbReference type="ARBA" id="ARBA00023136"/>
    </source>
</evidence>
<dbReference type="GO" id="GO:0038023">
    <property type="term" value="F:signaling receptor activity"/>
    <property type="evidence" value="ECO:0007669"/>
    <property type="project" value="InterPro"/>
</dbReference>
<dbReference type="RefSeq" id="WP_125244617.1">
    <property type="nucleotide sequence ID" value="NZ_RSED01000016.1"/>
</dbReference>
<protein>
    <submittedName>
        <fullName evidence="19">TonB-dependent siderophore receptor</fullName>
    </submittedName>
</protein>
<evidence type="ECO:0000256" key="12">
    <source>
        <dbReference type="ARBA" id="ARBA00023170"/>
    </source>
</evidence>
<dbReference type="OrthoDB" id="174652at2"/>
<evidence type="ECO:0000256" key="7">
    <source>
        <dbReference type="ARBA" id="ARBA00022729"/>
    </source>
</evidence>
<evidence type="ECO:0000256" key="4">
    <source>
        <dbReference type="ARBA" id="ARBA00022452"/>
    </source>
</evidence>
<comment type="caution">
    <text evidence="19">The sequence shown here is derived from an EMBL/GenBank/DDBJ whole genome shotgun (WGS) entry which is preliminary data.</text>
</comment>
<keyword evidence="6 14" id="KW-0812">Transmembrane</keyword>
<keyword evidence="9" id="KW-0406">Ion transport</keyword>
<dbReference type="InterPro" id="IPR036942">
    <property type="entry name" value="Beta-barrel_TonB_sf"/>
</dbReference>
<feature type="signal peptide" evidence="16">
    <location>
        <begin position="1"/>
        <end position="26"/>
    </location>
</feature>
<dbReference type="FunFam" id="2.170.130.10:FF:000010">
    <property type="entry name" value="Ferripyoverdine receptor"/>
    <property type="match status" value="1"/>
</dbReference>
<dbReference type="Proteomes" id="UP000269265">
    <property type="component" value="Unassembled WGS sequence"/>
</dbReference>
<keyword evidence="5" id="KW-0410">Iron transport</keyword>
<evidence type="ECO:0000256" key="8">
    <source>
        <dbReference type="ARBA" id="ARBA00023004"/>
    </source>
</evidence>
<keyword evidence="8" id="KW-0408">Iron</keyword>
<dbReference type="GO" id="GO:0009279">
    <property type="term" value="C:cell outer membrane"/>
    <property type="evidence" value="ECO:0007669"/>
    <property type="project" value="UniProtKB-SubCell"/>
</dbReference>
<dbReference type="SUPFAM" id="SSF56935">
    <property type="entry name" value="Porins"/>
    <property type="match status" value="1"/>
</dbReference>
<feature type="domain" description="TonB-dependent receptor-like beta-barrel" evidence="17">
    <location>
        <begin position="238"/>
        <end position="691"/>
    </location>
</feature>
<dbReference type="InterPro" id="IPR039426">
    <property type="entry name" value="TonB-dep_rcpt-like"/>
</dbReference>
<keyword evidence="3 14" id="KW-0813">Transport</keyword>
<keyword evidence="12 19" id="KW-0675">Receptor</keyword>
<dbReference type="InterPro" id="IPR012910">
    <property type="entry name" value="Plug_dom"/>
</dbReference>
<dbReference type="Pfam" id="PF07715">
    <property type="entry name" value="Plug"/>
    <property type="match status" value="1"/>
</dbReference>
<dbReference type="InterPro" id="IPR010105">
    <property type="entry name" value="TonB_sidphr_rcpt"/>
</dbReference>
<dbReference type="GO" id="GO:0015344">
    <property type="term" value="F:siderophore uptake transmembrane transporter activity"/>
    <property type="evidence" value="ECO:0007669"/>
    <property type="project" value="TreeGrafter"/>
</dbReference>
<reference evidence="19 20" key="1">
    <citation type="submission" date="2018-12" db="EMBL/GenBank/DDBJ databases">
        <title>The whole draft genome of Aquabacterium sp. SJQ9.</title>
        <authorList>
            <person name="Sun L."/>
            <person name="Gao X."/>
            <person name="Chen W."/>
            <person name="Huang K."/>
        </authorList>
    </citation>
    <scope>NUCLEOTIDE SEQUENCE [LARGE SCALE GENOMIC DNA]</scope>
    <source>
        <strain evidence="19 20">SJQ9</strain>
    </source>
</reference>
<keyword evidence="20" id="KW-1185">Reference proteome</keyword>
<evidence type="ECO:0000256" key="13">
    <source>
        <dbReference type="ARBA" id="ARBA00023237"/>
    </source>
</evidence>
<dbReference type="Gene3D" id="2.170.130.10">
    <property type="entry name" value="TonB-dependent receptor, plug domain"/>
    <property type="match status" value="1"/>
</dbReference>
<dbReference type="GO" id="GO:0015891">
    <property type="term" value="P:siderophore transport"/>
    <property type="evidence" value="ECO:0007669"/>
    <property type="project" value="InterPro"/>
</dbReference>
<dbReference type="PANTHER" id="PTHR32552:SF74">
    <property type="entry name" value="HYDROXAMATE SIDEROPHORE RECEPTOR FHUE"/>
    <property type="match status" value="1"/>
</dbReference>
<dbReference type="PANTHER" id="PTHR32552">
    <property type="entry name" value="FERRICHROME IRON RECEPTOR-RELATED"/>
    <property type="match status" value="1"/>
</dbReference>
<evidence type="ECO:0000256" key="2">
    <source>
        <dbReference type="ARBA" id="ARBA00009810"/>
    </source>
</evidence>
<evidence type="ECO:0000259" key="17">
    <source>
        <dbReference type="Pfam" id="PF00593"/>
    </source>
</evidence>
<evidence type="ECO:0000256" key="9">
    <source>
        <dbReference type="ARBA" id="ARBA00023065"/>
    </source>
</evidence>
<comment type="similarity">
    <text evidence="2 14 15">Belongs to the TonB-dependent receptor family.</text>
</comment>
<name>A0A3R8S167_9BURK</name>
<gene>
    <name evidence="19" type="ORF">EIP75_17720</name>
</gene>
<sequence>MKYLHRSLVLSPIVGAILAQLSPVHAQDSASSQALPGVTVKATRGAGVERSESYTAPVVNIGRTAQAPREIPQSISVVTRQQIEDTNAITLEDALKMVPGVTLNGYNDMTVYVRGFEIDAIQYDGVPATVYGTAMPSPDLALVERVEVLRGAAGLLQGAGSPGGAINLVRKRPREAFGATVSASVGSWDTWRLEGDITGKLSDDGRVRGRVVAVTEERGSYIDYVGSNKQLAYGVLEWDLTRSTTLSLGASWQRIDELPSSDGLPRYTTGEHLYLPRSTFLGANWNWRTFETQQTFIDLEQRLGESWKAKVSFSTLDSARASKVAYSNGALNPATQTGVLSRWGDNRNDSQQWGLEASIGGPFSLLGRQHELQAGLSFREEERNQRNVTGIIGALNPSSWDPAAVTQPVSPAYSLLNHYDYKQRGYWGVGRFSLADPVKLILGGRVSTWKDDGQTLGQMASTNRASFKVTDRFTPFAGLVWDLNKQWSAYASYADVFKVQSNRNRNGDLLPPLMGTNLELGIKGDLADGALTTSFALFRIEQENRAQQDADFPCAVFSPNCYVAEGKVRSQGFEAQVAGQVTTGWQVSAGYTYNVLEYLKDERSNAGAITGAQGQTFSTYTPRNIVRLNTSYRLPGALSAWTLGGGLSTQSSWTVVQGALRWEQEAYTLLNLNASYRIDPRFTLALSVNNLSDKTYWRSMSGTTYGNVYGDPRNATLVLRGQF</sequence>
<dbReference type="PROSITE" id="PS52016">
    <property type="entry name" value="TONB_DEPENDENT_REC_3"/>
    <property type="match status" value="1"/>
</dbReference>
<keyword evidence="4 14" id="KW-1134">Transmembrane beta strand</keyword>
<evidence type="ECO:0000256" key="6">
    <source>
        <dbReference type="ARBA" id="ARBA00022692"/>
    </source>
</evidence>
<dbReference type="InterPro" id="IPR037066">
    <property type="entry name" value="Plug_dom_sf"/>
</dbReference>
<proteinExistence type="inferred from homology"/>
<evidence type="ECO:0000256" key="15">
    <source>
        <dbReference type="RuleBase" id="RU003357"/>
    </source>
</evidence>
<evidence type="ECO:0000256" key="10">
    <source>
        <dbReference type="ARBA" id="ARBA00023077"/>
    </source>
</evidence>
<dbReference type="Gene3D" id="2.40.170.20">
    <property type="entry name" value="TonB-dependent receptor, beta-barrel domain"/>
    <property type="match status" value="1"/>
</dbReference>
<feature type="domain" description="TonB-dependent receptor plug" evidence="18">
    <location>
        <begin position="68"/>
        <end position="165"/>
    </location>
</feature>
<keyword evidence="7 16" id="KW-0732">Signal</keyword>
<evidence type="ECO:0000259" key="18">
    <source>
        <dbReference type="Pfam" id="PF07715"/>
    </source>
</evidence>
<dbReference type="EMBL" id="RSED01000016">
    <property type="protein sequence ID" value="RRS02981.1"/>
    <property type="molecule type" value="Genomic_DNA"/>
</dbReference>